<dbReference type="EMBL" id="FUZQ01000002">
    <property type="protein sequence ID" value="SKC48155.1"/>
    <property type="molecule type" value="Genomic_DNA"/>
</dbReference>
<reference evidence="3 4" key="1">
    <citation type="submission" date="2017-02" db="EMBL/GenBank/DDBJ databases">
        <authorList>
            <person name="Peterson S.W."/>
        </authorList>
    </citation>
    <scope>NUCLEOTIDE SEQUENCE [LARGE SCALE GENOMIC DNA]</scope>
    <source>
        <strain evidence="3 4">DSM 21481</strain>
    </source>
</reference>
<accession>A0A1T5J9Q7</accession>
<feature type="transmembrane region" description="Helical" evidence="2">
    <location>
        <begin position="37"/>
        <end position="54"/>
    </location>
</feature>
<protein>
    <submittedName>
        <fullName evidence="3">Uncharacterized protein</fullName>
    </submittedName>
</protein>
<name>A0A1T5J9Q7_9MICO</name>
<proteinExistence type="predicted"/>
<feature type="region of interest" description="Disordered" evidence="1">
    <location>
        <begin position="115"/>
        <end position="140"/>
    </location>
</feature>
<feature type="transmembrane region" description="Helical" evidence="2">
    <location>
        <begin position="66"/>
        <end position="87"/>
    </location>
</feature>
<keyword evidence="2" id="KW-0472">Membrane</keyword>
<evidence type="ECO:0000313" key="3">
    <source>
        <dbReference type="EMBL" id="SKC48155.1"/>
    </source>
</evidence>
<gene>
    <name evidence="3" type="ORF">SAMN04324258_1175</name>
</gene>
<sequence length="195" mass="18852">MSPTAPVSRTLVAFALVGAGLVQLGLVRGAFPRPQGLLALVVGTAELVVAVLVLRGATVRGADPAVLGRIGLGALAVASVLGIALGVAQGSHVVAAIAAAALQLTAAAVVGATTQPGPVRPATDGADGSREASGATGVGRRGRPAVSLALLFVGAVAVSAVATAGLADTEAGARAVPHGEHRLPDLPGLEGHRHP</sequence>
<dbReference type="RefSeq" id="WP_079572386.1">
    <property type="nucleotide sequence ID" value="NZ_FUZQ01000002.1"/>
</dbReference>
<evidence type="ECO:0000256" key="2">
    <source>
        <dbReference type="SAM" id="Phobius"/>
    </source>
</evidence>
<feature type="transmembrane region" description="Helical" evidence="2">
    <location>
        <begin position="12"/>
        <end position="31"/>
    </location>
</feature>
<keyword evidence="4" id="KW-1185">Reference proteome</keyword>
<keyword evidence="2" id="KW-0812">Transmembrane</keyword>
<feature type="transmembrane region" description="Helical" evidence="2">
    <location>
        <begin position="148"/>
        <end position="167"/>
    </location>
</feature>
<organism evidence="3 4">
    <name type="scientific">Krasilnikoviella flava</name>
    <dbReference type="NCBI Taxonomy" id="526729"/>
    <lineage>
        <taxon>Bacteria</taxon>
        <taxon>Bacillati</taxon>
        <taxon>Actinomycetota</taxon>
        <taxon>Actinomycetes</taxon>
        <taxon>Micrococcales</taxon>
        <taxon>Promicromonosporaceae</taxon>
        <taxon>Krasilnikoviella</taxon>
    </lineage>
</organism>
<dbReference type="AlphaFoldDB" id="A0A1T5J9Q7"/>
<feature type="transmembrane region" description="Helical" evidence="2">
    <location>
        <begin position="93"/>
        <end position="112"/>
    </location>
</feature>
<dbReference type="STRING" id="526729.SAMN04324258_1175"/>
<dbReference type="Proteomes" id="UP000189777">
    <property type="component" value="Unassembled WGS sequence"/>
</dbReference>
<evidence type="ECO:0000313" key="4">
    <source>
        <dbReference type="Proteomes" id="UP000189777"/>
    </source>
</evidence>
<evidence type="ECO:0000256" key="1">
    <source>
        <dbReference type="SAM" id="MobiDB-lite"/>
    </source>
</evidence>
<feature type="region of interest" description="Disordered" evidence="1">
    <location>
        <begin position="172"/>
        <end position="195"/>
    </location>
</feature>
<keyword evidence="2" id="KW-1133">Transmembrane helix</keyword>
<feature type="compositionally biased region" description="Basic and acidic residues" evidence="1">
    <location>
        <begin position="177"/>
        <end position="195"/>
    </location>
</feature>